<gene>
    <name evidence="7 10" type="primary">rplC</name>
    <name evidence="10" type="ORF">GF068_07400</name>
</gene>
<dbReference type="PROSITE" id="PS00474">
    <property type="entry name" value="RIBOSOMAL_L3"/>
    <property type="match status" value="1"/>
</dbReference>
<dbReference type="InterPro" id="IPR019927">
    <property type="entry name" value="Ribosomal_uL3_bac/org-type"/>
</dbReference>
<organism evidence="10 11">
    <name type="scientific">Polyangium spumosum</name>
    <dbReference type="NCBI Taxonomy" id="889282"/>
    <lineage>
        <taxon>Bacteria</taxon>
        <taxon>Pseudomonadati</taxon>
        <taxon>Myxococcota</taxon>
        <taxon>Polyangia</taxon>
        <taxon>Polyangiales</taxon>
        <taxon>Polyangiaceae</taxon>
        <taxon>Polyangium</taxon>
    </lineage>
</organism>
<dbReference type="EMBL" id="WJIE01000002">
    <property type="protein sequence ID" value="MRG91750.1"/>
    <property type="molecule type" value="Genomic_DNA"/>
</dbReference>
<dbReference type="RefSeq" id="WP_153818629.1">
    <property type="nucleotide sequence ID" value="NZ_WJIE01000002.1"/>
</dbReference>
<dbReference type="GO" id="GO:0003735">
    <property type="term" value="F:structural constituent of ribosome"/>
    <property type="evidence" value="ECO:0007669"/>
    <property type="project" value="UniProtKB-UniRule"/>
</dbReference>
<evidence type="ECO:0000313" key="10">
    <source>
        <dbReference type="EMBL" id="MRG91750.1"/>
    </source>
</evidence>
<evidence type="ECO:0000256" key="1">
    <source>
        <dbReference type="ARBA" id="ARBA00006540"/>
    </source>
</evidence>
<accession>A0A6N7PN92</accession>
<evidence type="ECO:0000313" key="11">
    <source>
        <dbReference type="Proteomes" id="UP000440224"/>
    </source>
</evidence>
<comment type="function">
    <text evidence="7 9">One of the primary rRNA binding proteins, it binds directly near the 3'-end of the 23S rRNA, where it nucleates assembly of the 50S subunit.</text>
</comment>
<dbReference type="InterPro" id="IPR019926">
    <property type="entry name" value="Ribosomal_uL3_CS"/>
</dbReference>
<proteinExistence type="inferred from homology"/>
<evidence type="ECO:0000256" key="7">
    <source>
        <dbReference type="HAMAP-Rule" id="MF_01325"/>
    </source>
</evidence>
<keyword evidence="11" id="KW-1185">Reference proteome</keyword>
<dbReference type="GO" id="GO:0006412">
    <property type="term" value="P:translation"/>
    <property type="evidence" value="ECO:0007669"/>
    <property type="project" value="UniProtKB-UniRule"/>
</dbReference>
<dbReference type="GO" id="GO:0019843">
    <property type="term" value="F:rRNA binding"/>
    <property type="evidence" value="ECO:0007669"/>
    <property type="project" value="UniProtKB-UniRule"/>
</dbReference>
<evidence type="ECO:0000256" key="9">
    <source>
        <dbReference type="RuleBase" id="RU003906"/>
    </source>
</evidence>
<dbReference type="FunFam" id="2.40.30.10:FF:000004">
    <property type="entry name" value="50S ribosomal protein L3"/>
    <property type="match status" value="1"/>
</dbReference>
<reference evidence="10 11" key="1">
    <citation type="submission" date="2019-10" db="EMBL/GenBank/DDBJ databases">
        <title>A soil myxobacterium in the family Polyangiaceae.</title>
        <authorList>
            <person name="Li Y."/>
            <person name="Wang J."/>
        </authorList>
    </citation>
    <scope>NUCLEOTIDE SEQUENCE [LARGE SCALE GENOMIC DNA]</scope>
    <source>
        <strain evidence="10 11">DSM 14734</strain>
    </source>
</reference>
<keyword evidence="5 7" id="KW-0687">Ribonucleoprotein</keyword>
<keyword evidence="3 7" id="KW-0694">RNA-binding</keyword>
<dbReference type="NCBIfam" id="TIGR03625">
    <property type="entry name" value="L3_bact"/>
    <property type="match status" value="1"/>
</dbReference>
<sequence length="221" mass="23810">MNKNLGILGKKVGMTQIFNEKGEVLRCTVVQAGGVVIGKRTMEKDGYSALIVGLGERKEKHTKKPLLGAYRKSQQTPKRVVRELRVSVEDAAKFEVGQKIGVDQVFEVGQKVDAQGTSRGRGFTGVVRRWNFAGAVQTHGTHEYRRHGGSIGTNMTPGRTLPGLKMPGHYGAETVSALNLKIAKLMPEDDLVLIEGAVPGAKNGIVLVRGAVKKKNAGKKA</sequence>
<evidence type="ECO:0000256" key="4">
    <source>
        <dbReference type="ARBA" id="ARBA00022980"/>
    </source>
</evidence>
<protein>
    <recommendedName>
        <fullName evidence="6 7">Large ribosomal subunit protein uL3</fullName>
    </recommendedName>
</protein>
<dbReference type="HAMAP" id="MF_01325_B">
    <property type="entry name" value="Ribosomal_uL3_B"/>
    <property type="match status" value="1"/>
</dbReference>
<evidence type="ECO:0000256" key="6">
    <source>
        <dbReference type="ARBA" id="ARBA00035243"/>
    </source>
</evidence>
<dbReference type="InterPro" id="IPR009000">
    <property type="entry name" value="Transl_B-barrel_sf"/>
</dbReference>
<keyword evidence="4 7" id="KW-0689">Ribosomal protein</keyword>
<evidence type="ECO:0000256" key="8">
    <source>
        <dbReference type="RuleBase" id="RU003905"/>
    </source>
</evidence>
<comment type="subunit">
    <text evidence="7 9">Part of the 50S ribosomal subunit. Forms a cluster with proteins L14 and L19.</text>
</comment>
<evidence type="ECO:0000256" key="3">
    <source>
        <dbReference type="ARBA" id="ARBA00022884"/>
    </source>
</evidence>
<dbReference type="InterPro" id="IPR000597">
    <property type="entry name" value="Ribosomal_uL3"/>
</dbReference>
<dbReference type="PANTHER" id="PTHR11229:SF16">
    <property type="entry name" value="LARGE RIBOSOMAL SUBUNIT PROTEIN UL3C"/>
    <property type="match status" value="1"/>
</dbReference>
<dbReference type="OrthoDB" id="9806135at2"/>
<comment type="similarity">
    <text evidence="1 7 8">Belongs to the universal ribosomal protein uL3 family.</text>
</comment>
<dbReference type="PANTHER" id="PTHR11229">
    <property type="entry name" value="50S RIBOSOMAL PROTEIN L3"/>
    <property type="match status" value="1"/>
</dbReference>
<name>A0A6N7PN92_9BACT</name>
<keyword evidence="2 7" id="KW-0699">rRNA-binding</keyword>
<comment type="caution">
    <text evidence="10">The sequence shown here is derived from an EMBL/GenBank/DDBJ whole genome shotgun (WGS) entry which is preliminary data.</text>
</comment>
<evidence type="ECO:0000256" key="5">
    <source>
        <dbReference type="ARBA" id="ARBA00023274"/>
    </source>
</evidence>
<dbReference type="SUPFAM" id="SSF50447">
    <property type="entry name" value="Translation proteins"/>
    <property type="match status" value="1"/>
</dbReference>
<dbReference type="Gene3D" id="3.30.160.810">
    <property type="match status" value="1"/>
</dbReference>
<dbReference type="Pfam" id="PF00297">
    <property type="entry name" value="Ribosomal_L3"/>
    <property type="match status" value="1"/>
</dbReference>
<evidence type="ECO:0000256" key="2">
    <source>
        <dbReference type="ARBA" id="ARBA00022730"/>
    </source>
</evidence>
<dbReference type="FunFam" id="3.30.160.810:FF:000001">
    <property type="entry name" value="50S ribosomal protein L3"/>
    <property type="match status" value="1"/>
</dbReference>
<dbReference type="Proteomes" id="UP000440224">
    <property type="component" value="Unassembled WGS sequence"/>
</dbReference>
<dbReference type="Gene3D" id="2.40.30.10">
    <property type="entry name" value="Translation factors"/>
    <property type="match status" value="1"/>
</dbReference>
<dbReference type="AlphaFoldDB" id="A0A6N7PN92"/>
<dbReference type="GO" id="GO:0022625">
    <property type="term" value="C:cytosolic large ribosomal subunit"/>
    <property type="evidence" value="ECO:0007669"/>
    <property type="project" value="TreeGrafter"/>
</dbReference>